<name>A0AC11EBA8_SHEEP</name>
<dbReference type="Ensembl" id="ENSOART00020072589.1">
    <property type="protein sequence ID" value="ENSOARP00020055453.1"/>
    <property type="gene ID" value="ENSOARG00020029266.1"/>
</dbReference>
<reference evidence="1" key="1">
    <citation type="submission" date="2020-11" db="EMBL/GenBank/DDBJ databases">
        <authorList>
            <person name="Davenport K.M."/>
            <person name="Bickhart D.M."/>
            <person name="Smith T.P.L."/>
            <person name="Murdoch B.M."/>
            <person name="Rosen B.D."/>
        </authorList>
    </citation>
    <scope>NUCLEOTIDE SEQUENCE [LARGE SCALE GENOMIC DNA]</scope>
    <source>
        <strain evidence="1">OAR_USU_Benz2616</strain>
    </source>
</reference>
<proteinExistence type="predicted"/>
<evidence type="ECO:0000313" key="1">
    <source>
        <dbReference type="Ensembl" id="ENSOARP00020055453.1"/>
    </source>
</evidence>
<reference evidence="1" key="2">
    <citation type="submission" date="2025-08" db="UniProtKB">
        <authorList>
            <consortium name="Ensembl"/>
        </authorList>
    </citation>
    <scope>IDENTIFICATION</scope>
</reference>
<accession>A0AC11EBA8</accession>
<sequence length="146" mass="16785">MRWPKYWSFNFSIIPSKEIPGLISFRMDWLDLLAVQGTLKSLLQHHSSKASILRHSAFFPVQLSHPYMTTGKTIALTRLTLVSKVMSLLLNMLSRLVITFLPRSKHLLISWLQSSSAVILEPKIIKSHTVSTVPPSFPMKWWDQMP</sequence>
<protein>
    <submittedName>
        <fullName evidence="1">Uncharacterized protein</fullName>
    </submittedName>
</protein>
<reference evidence="1" key="3">
    <citation type="submission" date="2025-09" db="UniProtKB">
        <authorList>
            <consortium name="Ensembl"/>
        </authorList>
    </citation>
    <scope>IDENTIFICATION</scope>
</reference>
<organism evidence="1">
    <name type="scientific">Ovis aries</name>
    <name type="common">Sheep</name>
    <dbReference type="NCBI Taxonomy" id="9940"/>
    <lineage>
        <taxon>Eukaryota</taxon>
        <taxon>Metazoa</taxon>
        <taxon>Chordata</taxon>
        <taxon>Craniata</taxon>
        <taxon>Vertebrata</taxon>
        <taxon>Euteleostomi</taxon>
        <taxon>Mammalia</taxon>
        <taxon>Eutheria</taxon>
        <taxon>Laurasiatheria</taxon>
        <taxon>Artiodactyla</taxon>
        <taxon>Ruminantia</taxon>
        <taxon>Pecora</taxon>
        <taxon>Bovidae</taxon>
        <taxon>Caprinae</taxon>
        <taxon>Ovis</taxon>
    </lineage>
</organism>